<dbReference type="InterPro" id="IPR037191">
    <property type="entry name" value="VPS9_dom_sf"/>
</dbReference>
<dbReference type="EMBL" id="JAPFFF010000018">
    <property type="protein sequence ID" value="KAK8860829.1"/>
    <property type="molecule type" value="Genomic_DNA"/>
</dbReference>
<name>A0ABR2ICN2_9EUKA</name>
<sequence>MTSTTSQNFDPEEYFKFDDISTYVEVFTQNSTPDNRGDNLEIFDQQINQLEELFQIYTQKVQDMSVPKSYFNSATSIYISNQIFYCSCYLFSKEIKLFRFKEYLYSKTISIIASIISEMKKNKEEKSEITYCQIDELEIFLNNKINNNSYVLKAQDKIDRLISFIHPYGNAEIPVFQLKVALEESIKNLNDLCDCSSYGSFDDFLYYYIYLSNPRKIKKNRYPFLTDSEKNFDLPEGKQDEDEKQNDNNNIDEMIDELVDISVYNLKNSHLISFHSDNQNVSFKVIEEKIFDLLNIEKPEEQVILKTSLVRIIFDRLYQHQEFFDLLSSKKNQENVITFQNKCAKMFSKTPQEMQISPNLLKSDLLNKPFKIIIESDKLYLKKAIDYLSFIPFFTNPIDILAHIYFVLKECESFLVSQKSDIEDTENNRAENIISFDDIFPIFCSVLGYGCPSNCLGIKRFLEIIQGFIFNSQLNYANSIFLSAISYISTDL</sequence>
<comment type="caution">
    <text evidence="1">The sequence shown here is derived from an EMBL/GenBank/DDBJ whole genome shotgun (WGS) entry which is preliminary data.</text>
</comment>
<accession>A0ABR2ICN2</accession>
<evidence type="ECO:0008006" key="3">
    <source>
        <dbReference type="Google" id="ProtNLM"/>
    </source>
</evidence>
<keyword evidence="2" id="KW-1185">Reference proteome</keyword>
<evidence type="ECO:0000313" key="1">
    <source>
        <dbReference type="EMBL" id="KAK8860829.1"/>
    </source>
</evidence>
<protein>
    <recommendedName>
        <fullName evidence="3">VPS9 domain-containing protein</fullName>
    </recommendedName>
</protein>
<dbReference type="Proteomes" id="UP001470230">
    <property type="component" value="Unassembled WGS sequence"/>
</dbReference>
<dbReference type="SUPFAM" id="SSF109993">
    <property type="entry name" value="VPS9 domain"/>
    <property type="match status" value="1"/>
</dbReference>
<gene>
    <name evidence="1" type="ORF">M9Y10_012521</name>
</gene>
<proteinExistence type="predicted"/>
<organism evidence="1 2">
    <name type="scientific">Tritrichomonas musculus</name>
    <dbReference type="NCBI Taxonomy" id="1915356"/>
    <lineage>
        <taxon>Eukaryota</taxon>
        <taxon>Metamonada</taxon>
        <taxon>Parabasalia</taxon>
        <taxon>Tritrichomonadida</taxon>
        <taxon>Tritrichomonadidae</taxon>
        <taxon>Tritrichomonas</taxon>
    </lineage>
</organism>
<reference evidence="1 2" key="1">
    <citation type="submission" date="2024-04" db="EMBL/GenBank/DDBJ databases">
        <title>Tritrichomonas musculus Genome.</title>
        <authorList>
            <person name="Alves-Ferreira E."/>
            <person name="Grigg M."/>
            <person name="Lorenzi H."/>
            <person name="Galac M."/>
        </authorList>
    </citation>
    <scope>NUCLEOTIDE SEQUENCE [LARGE SCALE GENOMIC DNA]</scope>
    <source>
        <strain evidence="1 2">EAF2021</strain>
    </source>
</reference>
<evidence type="ECO:0000313" key="2">
    <source>
        <dbReference type="Proteomes" id="UP001470230"/>
    </source>
</evidence>